<dbReference type="GO" id="GO:0030313">
    <property type="term" value="C:cell envelope"/>
    <property type="evidence" value="ECO:0007669"/>
    <property type="project" value="UniProtKB-SubCell"/>
</dbReference>
<keyword evidence="8" id="KW-1185">Reference proteome</keyword>
<keyword evidence="4" id="KW-1015">Disulfide bond</keyword>
<dbReference type="InterPro" id="IPR036249">
    <property type="entry name" value="Thioredoxin-like_sf"/>
</dbReference>
<dbReference type="OrthoDB" id="9796554at2"/>
<protein>
    <submittedName>
        <fullName evidence="7">Redoxin</fullName>
    </submittedName>
</protein>
<keyword evidence="3" id="KW-0812">Transmembrane</keyword>
<evidence type="ECO:0000313" key="8">
    <source>
        <dbReference type="Proteomes" id="UP000054837"/>
    </source>
</evidence>
<evidence type="ECO:0000256" key="3">
    <source>
        <dbReference type="ARBA" id="ARBA00022968"/>
    </source>
</evidence>
<accession>A0A0W8IK16</accession>
<gene>
    <name evidence="7" type="ORF">AVL62_15685</name>
</gene>
<dbReference type="AlphaFoldDB" id="A0A0W8IK16"/>
<sequence length="193" mass="20036">MAALVAAAALLLAACGQSGSSISEQMRQGDQKGYVAGDGTIESLAPEQRRSVLALEGTTLEGDPWSAADHNGEVVVINVWGSWCAPCIEETPDLVRVASDLEQAGEPVQFVGVNSRDSVPSALAFQERHGIPYPSLQDDGGRTRAQLGGLAVATPSTIILDGQGRVAARVSGAVDATTLRGLVDDVLDSEGRR</sequence>
<evidence type="ECO:0000256" key="4">
    <source>
        <dbReference type="ARBA" id="ARBA00023157"/>
    </source>
</evidence>
<name>A0A0W8IK16_9MICO</name>
<dbReference type="CDD" id="cd02966">
    <property type="entry name" value="TlpA_like_family"/>
    <property type="match status" value="1"/>
</dbReference>
<dbReference type="GO" id="GO:0017004">
    <property type="term" value="P:cytochrome complex assembly"/>
    <property type="evidence" value="ECO:0007669"/>
    <property type="project" value="UniProtKB-KW"/>
</dbReference>
<dbReference type="PANTHER" id="PTHR42852">
    <property type="entry name" value="THIOL:DISULFIDE INTERCHANGE PROTEIN DSBE"/>
    <property type="match status" value="1"/>
</dbReference>
<reference evidence="7 8" key="1">
    <citation type="submission" date="2015-12" db="EMBL/GenBank/DDBJ databases">
        <title>Serinicoccus chungangenesis strain CD08_5 genome sequencing and assembly.</title>
        <authorList>
            <person name="Chander A.M."/>
            <person name="Kaur G."/>
            <person name="Nair G.R."/>
            <person name="Dhawan D.K."/>
            <person name="Kochhar R.K."/>
            <person name="Mayilraj S."/>
            <person name="Bhadada S.K."/>
        </authorList>
    </citation>
    <scope>NUCLEOTIDE SEQUENCE [LARGE SCALE GENOMIC DNA]</scope>
    <source>
        <strain evidence="7 8">CD08_5</strain>
    </source>
</reference>
<dbReference type="EMBL" id="LQBL01000001">
    <property type="protein sequence ID" value="KUG59984.1"/>
    <property type="molecule type" value="Genomic_DNA"/>
</dbReference>
<comment type="caution">
    <text evidence="7">The sequence shown here is derived from an EMBL/GenBank/DDBJ whole genome shotgun (WGS) entry which is preliminary data.</text>
</comment>
<keyword evidence="3" id="KW-0735">Signal-anchor</keyword>
<evidence type="ECO:0000256" key="2">
    <source>
        <dbReference type="ARBA" id="ARBA00022748"/>
    </source>
</evidence>
<keyword evidence="5" id="KW-0676">Redox-active center</keyword>
<dbReference type="Proteomes" id="UP000054837">
    <property type="component" value="Unassembled WGS sequence"/>
</dbReference>
<proteinExistence type="predicted"/>
<dbReference type="GO" id="GO:0016209">
    <property type="term" value="F:antioxidant activity"/>
    <property type="evidence" value="ECO:0007669"/>
    <property type="project" value="InterPro"/>
</dbReference>
<dbReference type="Pfam" id="PF00578">
    <property type="entry name" value="AhpC-TSA"/>
    <property type="match status" value="1"/>
</dbReference>
<dbReference type="STRING" id="767452.AVL62_15685"/>
<dbReference type="InterPro" id="IPR000866">
    <property type="entry name" value="AhpC/TSA"/>
</dbReference>
<evidence type="ECO:0000256" key="5">
    <source>
        <dbReference type="ARBA" id="ARBA00023284"/>
    </source>
</evidence>
<evidence type="ECO:0000256" key="1">
    <source>
        <dbReference type="ARBA" id="ARBA00004196"/>
    </source>
</evidence>
<dbReference type="GO" id="GO:0016491">
    <property type="term" value="F:oxidoreductase activity"/>
    <property type="evidence" value="ECO:0007669"/>
    <property type="project" value="InterPro"/>
</dbReference>
<evidence type="ECO:0000259" key="6">
    <source>
        <dbReference type="PROSITE" id="PS51352"/>
    </source>
</evidence>
<dbReference type="SUPFAM" id="SSF52833">
    <property type="entry name" value="Thioredoxin-like"/>
    <property type="match status" value="1"/>
</dbReference>
<dbReference type="Gene3D" id="3.40.30.10">
    <property type="entry name" value="Glutaredoxin"/>
    <property type="match status" value="1"/>
</dbReference>
<organism evidence="7 8">
    <name type="scientific">Serinicoccus chungangensis</name>
    <dbReference type="NCBI Taxonomy" id="767452"/>
    <lineage>
        <taxon>Bacteria</taxon>
        <taxon>Bacillati</taxon>
        <taxon>Actinomycetota</taxon>
        <taxon>Actinomycetes</taxon>
        <taxon>Micrococcales</taxon>
        <taxon>Ornithinimicrobiaceae</taxon>
        <taxon>Serinicoccus</taxon>
    </lineage>
</organism>
<evidence type="ECO:0000313" key="7">
    <source>
        <dbReference type="EMBL" id="KUG59984.1"/>
    </source>
</evidence>
<dbReference type="PANTHER" id="PTHR42852:SF6">
    <property type="entry name" value="THIOL:DISULFIDE INTERCHANGE PROTEIN DSBE"/>
    <property type="match status" value="1"/>
</dbReference>
<keyword evidence="2" id="KW-0201">Cytochrome c-type biogenesis</keyword>
<feature type="domain" description="Thioredoxin" evidence="6">
    <location>
        <begin position="44"/>
        <end position="188"/>
    </location>
</feature>
<comment type="subcellular location">
    <subcellularLocation>
        <location evidence="1">Cell envelope</location>
    </subcellularLocation>
</comment>
<dbReference type="PROSITE" id="PS51352">
    <property type="entry name" value="THIOREDOXIN_2"/>
    <property type="match status" value="1"/>
</dbReference>
<dbReference type="InterPro" id="IPR013766">
    <property type="entry name" value="Thioredoxin_domain"/>
</dbReference>
<dbReference type="InterPro" id="IPR050553">
    <property type="entry name" value="Thioredoxin_ResA/DsbE_sf"/>
</dbReference>